<keyword evidence="5 8" id="KW-0406">Ion transport</keyword>
<dbReference type="PANTHER" id="PTHR11003">
    <property type="entry name" value="POTASSIUM CHANNEL, SUBFAMILY K"/>
    <property type="match status" value="1"/>
</dbReference>
<evidence type="ECO:0000256" key="9">
    <source>
        <dbReference type="SAM" id="Phobius"/>
    </source>
</evidence>
<feature type="domain" description="Potassium channel" evidence="10">
    <location>
        <begin position="128"/>
        <end position="185"/>
    </location>
</feature>
<dbReference type="InterPro" id="IPR003280">
    <property type="entry name" value="2pore_dom_K_chnl"/>
</dbReference>
<keyword evidence="6 9" id="KW-0472">Membrane</keyword>
<dbReference type="WBParaSite" id="MBELARI_LOCUS4808">
    <property type="protein sequence ID" value="MBELARI_LOCUS4808"/>
    <property type="gene ID" value="MBELARI_LOCUS4808"/>
</dbReference>
<dbReference type="GO" id="GO:0015271">
    <property type="term" value="F:outward rectifier potassium channel activity"/>
    <property type="evidence" value="ECO:0007669"/>
    <property type="project" value="TreeGrafter"/>
</dbReference>
<evidence type="ECO:0000256" key="3">
    <source>
        <dbReference type="ARBA" id="ARBA00022692"/>
    </source>
</evidence>
<dbReference type="Pfam" id="PF07885">
    <property type="entry name" value="Ion_trans_2"/>
    <property type="match status" value="2"/>
</dbReference>
<dbReference type="SUPFAM" id="SSF81324">
    <property type="entry name" value="Voltage-gated potassium channels"/>
    <property type="match status" value="2"/>
</dbReference>
<keyword evidence="7 8" id="KW-0407">Ion channel</keyword>
<evidence type="ECO:0000256" key="7">
    <source>
        <dbReference type="ARBA" id="ARBA00023303"/>
    </source>
</evidence>
<proteinExistence type="inferred from homology"/>
<evidence type="ECO:0000256" key="1">
    <source>
        <dbReference type="ARBA" id="ARBA00004141"/>
    </source>
</evidence>
<feature type="transmembrane region" description="Helical" evidence="9">
    <location>
        <begin position="161"/>
        <end position="185"/>
    </location>
</feature>
<feature type="domain" description="Potassium channel" evidence="10">
    <location>
        <begin position="199"/>
        <end position="254"/>
    </location>
</feature>
<dbReference type="GO" id="GO:0030322">
    <property type="term" value="P:stabilization of membrane potential"/>
    <property type="evidence" value="ECO:0007669"/>
    <property type="project" value="TreeGrafter"/>
</dbReference>
<name>A0AAF3FD30_9BILA</name>
<protein>
    <recommendedName>
        <fullName evidence="10">Potassium channel domain-containing protein</fullName>
    </recommendedName>
</protein>
<feature type="transmembrane region" description="Helical" evidence="9">
    <location>
        <begin position="235"/>
        <end position="256"/>
    </location>
</feature>
<evidence type="ECO:0000313" key="12">
    <source>
        <dbReference type="WBParaSite" id="MBELARI_LOCUS4808"/>
    </source>
</evidence>
<dbReference type="GO" id="GO:0005886">
    <property type="term" value="C:plasma membrane"/>
    <property type="evidence" value="ECO:0007669"/>
    <property type="project" value="TreeGrafter"/>
</dbReference>
<feature type="transmembrane region" description="Helical" evidence="9">
    <location>
        <begin position="206"/>
        <end position="223"/>
    </location>
</feature>
<feature type="transmembrane region" description="Helical" evidence="9">
    <location>
        <begin position="41"/>
        <end position="63"/>
    </location>
</feature>
<evidence type="ECO:0000256" key="4">
    <source>
        <dbReference type="ARBA" id="ARBA00022989"/>
    </source>
</evidence>
<dbReference type="InterPro" id="IPR013099">
    <property type="entry name" value="K_chnl_dom"/>
</dbReference>
<evidence type="ECO:0000256" key="5">
    <source>
        <dbReference type="ARBA" id="ARBA00023065"/>
    </source>
</evidence>
<dbReference type="PANTHER" id="PTHR11003:SF335">
    <property type="entry name" value="POTASSIUM CHANNEL DOMAIN-CONTAINING PROTEIN"/>
    <property type="match status" value="1"/>
</dbReference>
<keyword evidence="4 9" id="KW-1133">Transmembrane helix</keyword>
<keyword evidence="2 8" id="KW-0813">Transport</keyword>
<organism evidence="11 12">
    <name type="scientific">Mesorhabditis belari</name>
    <dbReference type="NCBI Taxonomy" id="2138241"/>
    <lineage>
        <taxon>Eukaryota</taxon>
        <taxon>Metazoa</taxon>
        <taxon>Ecdysozoa</taxon>
        <taxon>Nematoda</taxon>
        <taxon>Chromadorea</taxon>
        <taxon>Rhabditida</taxon>
        <taxon>Rhabditina</taxon>
        <taxon>Rhabditomorpha</taxon>
        <taxon>Rhabditoidea</taxon>
        <taxon>Rhabditidae</taxon>
        <taxon>Mesorhabditinae</taxon>
        <taxon>Mesorhabditis</taxon>
    </lineage>
</organism>
<keyword evidence="11" id="KW-1185">Reference proteome</keyword>
<reference evidence="12" key="1">
    <citation type="submission" date="2024-02" db="UniProtKB">
        <authorList>
            <consortium name="WormBaseParasite"/>
        </authorList>
    </citation>
    <scope>IDENTIFICATION</scope>
</reference>
<comment type="similarity">
    <text evidence="8">Belongs to the two pore domain potassium channel (TC 1.A.1.8) family.</text>
</comment>
<evidence type="ECO:0000256" key="2">
    <source>
        <dbReference type="ARBA" id="ARBA00022448"/>
    </source>
</evidence>
<comment type="subcellular location">
    <subcellularLocation>
        <location evidence="1">Membrane</location>
        <topology evidence="1">Multi-pass membrane protein</topology>
    </subcellularLocation>
</comment>
<keyword evidence="3 8" id="KW-0812">Transmembrane</keyword>
<dbReference type="AlphaFoldDB" id="A0AAF3FD30"/>
<evidence type="ECO:0000259" key="10">
    <source>
        <dbReference type="Pfam" id="PF07885"/>
    </source>
</evidence>
<feature type="transmembrane region" description="Helical" evidence="9">
    <location>
        <begin position="133"/>
        <end position="155"/>
    </location>
</feature>
<dbReference type="GO" id="GO:0022841">
    <property type="term" value="F:potassium ion leak channel activity"/>
    <property type="evidence" value="ECO:0007669"/>
    <property type="project" value="TreeGrafter"/>
</dbReference>
<accession>A0AAF3FD30</accession>
<evidence type="ECO:0000313" key="11">
    <source>
        <dbReference type="Proteomes" id="UP000887575"/>
    </source>
</evidence>
<dbReference type="Gene3D" id="1.10.287.70">
    <property type="match status" value="1"/>
</dbReference>
<evidence type="ECO:0000256" key="6">
    <source>
        <dbReference type="ARBA" id="ARBA00023136"/>
    </source>
</evidence>
<dbReference type="Proteomes" id="UP000887575">
    <property type="component" value="Unassembled WGS sequence"/>
</dbReference>
<dbReference type="PRINTS" id="PR01333">
    <property type="entry name" value="2POREKCHANEL"/>
</dbReference>
<evidence type="ECO:0000256" key="8">
    <source>
        <dbReference type="RuleBase" id="RU003857"/>
    </source>
</evidence>
<sequence length="376" mass="43308">MMRKLGVHVETGVVCRELPLAGKSITQSNNNQSETQKLRLLLPHLSLISFCTFYILLSSWLLLMAEKPNELRRREAAERDFVEEKRKFDQILDYNFSTFAAFEKAMLEHLDKSAKIRFYWWEQRYTVDEQWNFPNSIFFCISMLTTIGYGTIAPATRLGRILSIVFSLFGVPLMLITVTDIGMFLGEAFKIFLENICDAGHTIIDSFYWSFITMTSIGFGDIVPESFASMTAAGVYMVIGIAITSMCIEQSVAFYIHKIHFVGRKMMMKASNITDMVNYARLLRRRPGFMLEQIDDVMLDRLRKVALQQTIEQRRSLKIEIDAGKDAESDEEGKGAFEPMDIRQFRFIDQSRGMSLITRKSTIVHAKISDEPIEFF</sequence>